<dbReference type="InterPro" id="IPR036380">
    <property type="entry name" value="Isochorismatase-like_sf"/>
</dbReference>
<dbReference type="InterPro" id="IPR000868">
    <property type="entry name" value="Isochorismatase-like_dom"/>
</dbReference>
<dbReference type="PANTHER" id="PTHR43540">
    <property type="entry name" value="PEROXYUREIDOACRYLATE/UREIDOACRYLATE AMIDOHYDROLASE-RELATED"/>
    <property type="match status" value="1"/>
</dbReference>
<dbReference type="SUPFAM" id="SSF52499">
    <property type="entry name" value="Isochorismatase-like hydrolases"/>
    <property type="match status" value="1"/>
</dbReference>
<evidence type="ECO:0000313" key="4">
    <source>
        <dbReference type="Proteomes" id="UP001484239"/>
    </source>
</evidence>
<protein>
    <submittedName>
        <fullName evidence="3">Isochorismatase family protein</fullName>
    </submittedName>
</protein>
<comment type="caution">
    <text evidence="3">The sequence shown here is derived from an EMBL/GenBank/DDBJ whole genome shotgun (WGS) entry which is preliminary data.</text>
</comment>
<accession>A0ABU9EAC3</accession>
<evidence type="ECO:0000256" key="1">
    <source>
        <dbReference type="ARBA" id="ARBA00022801"/>
    </source>
</evidence>
<dbReference type="InterPro" id="IPR016291">
    <property type="entry name" value="Isochorismatase"/>
</dbReference>
<gene>
    <name evidence="3" type="ORF">WI372_11925</name>
</gene>
<dbReference type="RefSeq" id="WP_405287087.1">
    <property type="nucleotide sequence ID" value="NZ_JBBHLI010000006.1"/>
</dbReference>
<reference evidence="3 4" key="1">
    <citation type="submission" date="2024-02" db="EMBL/GenBank/DDBJ databases">
        <title>A novel Gemmatimonadota bacterium.</title>
        <authorList>
            <person name="Du Z.-J."/>
            <person name="Ye Y.-Q."/>
        </authorList>
    </citation>
    <scope>NUCLEOTIDE SEQUENCE [LARGE SCALE GENOMIC DNA]</scope>
    <source>
        <strain evidence="3 4">DH-20</strain>
    </source>
</reference>
<sequence>MNDAAFDPAALPSASPYALPTEATPARVTWPLDASRAALLIHDMQAYFLRVFPGRSGPVPELVANIRRLRDRCDERGIPVFYTAQRPHAHAPDRGLQADFWGPGMSDRDEDRAIVTELAPRPGHEVLRKWRYSAFQRAPLQEMLATRGRDQLIVTGVYANIGCLLTAADAFMRDIQPFMPVDAVADFTLDRHLAATRWVGDHLGRTPTVEQALEEL</sequence>
<dbReference type="PANTHER" id="PTHR43540:SF3">
    <property type="entry name" value="ENTEROBACTIN SYNTHASE COMPONENT B"/>
    <property type="match status" value="1"/>
</dbReference>
<feature type="domain" description="Isochorismatase-like" evidence="2">
    <location>
        <begin position="37"/>
        <end position="197"/>
    </location>
</feature>
<keyword evidence="4" id="KW-1185">Reference proteome</keyword>
<dbReference type="EMBL" id="JBBHLI010000006">
    <property type="protein sequence ID" value="MEK9501690.1"/>
    <property type="molecule type" value="Genomic_DNA"/>
</dbReference>
<name>A0ABU9EAC3_9BACT</name>
<evidence type="ECO:0000313" key="3">
    <source>
        <dbReference type="EMBL" id="MEK9501690.1"/>
    </source>
</evidence>
<proteinExistence type="predicted"/>
<evidence type="ECO:0000259" key="2">
    <source>
        <dbReference type="Pfam" id="PF00857"/>
    </source>
</evidence>
<dbReference type="Pfam" id="PF00857">
    <property type="entry name" value="Isochorismatase"/>
    <property type="match status" value="1"/>
</dbReference>
<dbReference type="Proteomes" id="UP001484239">
    <property type="component" value="Unassembled WGS sequence"/>
</dbReference>
<dbReference type="Gene3D" id="3.40.50.850">
    <property type="entry name" value="Isochorismatase-like"/>
    <property type="match status" value="1"/>
</dbReference>
<dbReference type="InterPro" id="IPR050272">
    <property type="entry name" value="Isochorismatase-like_hydrls"/>
</dbReference>
<keyword evidence="1" id="KW-0378">Hydrolase</keyword>
<organism evidence="3 4">
    <name type="scientific">Gaopeijia maritima</name>
    <dbReference type="NCBI Taxonomy" id="3119007"/>
    <lineage>
        <taxon>Bacteria</taxon>
        <taxon>Pseudomonadati</taxon>
        <taxon>Gemmatimonadota</taxon>
        <taxon>Longimicrobiia</taxon>
        <taxon>Gaopeijiales</taxon>
        <taxon>Gaopeijiaceae</taxon>
        <taxon>Gaopeijia</taxon>
    </lineage>
</organism>
<dbReference type="PRINTS" id="PR01398">
    <property type="entry name" value="ISCHRISMTASE"/>
</dbReference>